<comment type="similarity">
    <text evidence="1 2">Belongs to the Iojap/RsfS family.</text>
</comment>
<dbReference type="PANTHER" id="PTHR21043">
    <property type="entry name" value="IOJAP SUPERFAMILY ORTHOLOG"/>
    <property type="match status" value="1"/>
</dbReference>
<dbReference type="AlphaFoldDB" id="A0A2K9AS27"/>
<dbReference type="GO" id="GO:0005737">
    <property type="term" value="C:cytoplasm"/>
    <property type="evidence" value="ECO:0007669"/>
    <property type="project" value="UniProtKB-SubCell"/>
</dbReference>
<dbReference type="InterPro" id="IPR043519">
    <property type="entry name" value="NT_sf"/>
</dbReference>
<evidence type="ECO:0000313" key="3">
    <source>
        <dbReference type="EMBL" id="AUD77961.1"/>
    </source>
</evidence>
<dbReference type="RefSeq" id="WP_018623347.1">
    <property type="nucleotide sequence ID" value="NZ_BMGO01000001.1"/>
</dbReference>
<dbReference type="GO" id="GO:0090071">
    <property type="term" value="P:negative regulation of ribosome biogenesis"/>
    <property type="evidence" value="ECO:0007669"/>
    <property type="project" value="UniProtKB-UniRule"/>
</dbReference>
<dbReference type="GO" id="GO:0043023">
    <property type="term" value="F:ribosomal large subunit binding"/>
    <property type="evidence" value="ECO:0007669"/>
    <property type="project" value="TreeGrafter"/>
</dbReference>
<reference evidence="3 4" key="1">
    <citation type="submission" date="2017-12" db="EMBL/GenBank/DDBJ databases">
        <title>Kangiella profundi FT102 completed genome.</title>
        <authorList>
            <person name="Xu J."/>
            <person name="Wang J."/>
            <person name="Lu Y."/>
        </authorList>
    </citation>
    <scope>NUCLEOTIDE SEQUENCE [LARGE SCALE GENOMIC DNA]</scope>
    <source>
        <strain evidence="3 4">FT102</strain>
    </source>
</reference>
<dbReference type="PANTHER" id="PTHR21043:SF0">
    <property type="entry name" value="MITOCHONDRIAL ASSEMBLY OF RIBOSOMAL LARGE SUBUNIT PROTEIN 1"/>
    <property type="match status" value="1"/>
</dbReference>
<dbReference type="GO" id="GO:0017148">
    <property type="term" value="P:negative regulation of translation"/>
    <property type="evidence" value="ECO:0007669"/>
    <property type="project" value="UniProtKB-UniRule"/>
</dbReference>
<sequence length="117" mass="12968">MQAEQLKDLVVDQLEDSKAKDIKVLNVKGLSSVTDYMIIASGTSSRHVKSVAHNLVSSVKDEGVQPLGVEGDDVAEWVLVDLGDVVAHIMMPQTRDFYQLEKLWDPNWKEARTTATS</sequence>
<evidence type="ECO:0000256" key="1">
    <source>
        <dbReference type="ARBA" id="ARBA00010574"/>
    </source>
</evidence>
<dbReference type="KEGG" id="kpd:CW740_01375"/>
<dbReference type="NCBIfam" id="TIGR00090">
    <property type="entry name" value="rsfS_iojap_ybeB"/>
    <property type="match status" value="1"/>
</dbReference>
<dbReference type="HAMAP" id="MF_01477">
    <property type="entry name" value="Iojap_RsfS"/>
    <property type="match status" value="1"/>
</dbReference>
<keyword evidence="2" id="KW-0678">Repressor</keyword>
<keyword evidence="2" id="KW-0810">Translation regulation</keyword>
<proteinExistence type="inferred from homology"/>
<comment type="subcellular location">
    <subcellularLocation>
        <location evidence="2">Cytoplasm</location>
    </subcellularLocation>
</comment>
<name>A0A2K9AS27_9GAMM</name>
<keyword evidence="2" id="KW-0963">Cytoplasm</keyword>
<organism evidence="3 4">
    <name type="scientific">Kangiella profundi</name>
    <dbReference type="NCBI Taxonomy" id="1561924"/>
    <lineage>
        <taxon>Bacteria</taxon>
        <taxon>Pseudomonadati</taxon>
        <taxon>Pseudomonadota</taxon>
        <taxon>Gammaproteobacteria</taxon>
        <taxon>Kangiellales</taxon>
        <taxon>Kangiellaceae</taxon>
        <taxon>Kangiella</taxon>
    </lineage>
</organism>
<dbReference type="EMBL" id="CP025120">
    <property type="protein sequence ID" value="AUD77961.1"/>
    <property type="molecule type" value="Genomic_DNA"/>
</dbReference>
<gene>
    <name evidence="2 3" type="primary">rsfS</name>
    <name evidence="3" type="ORF">CW740_01375</name>
</gene>
<comment type="subunit">
    <text evidence="2">Interacts with ribosomal protein uL14 (rplN).</text>
</comment>
<dbReference type="Pfam" id="PF02410">
    <property type="entry name" value="RsfS"/>
    <property type="match status" value="1"/>
</dbReference>
<evidence type="ECO:0000313" key="4">
    <source>
        <dbReference type="Proteomes" id="UP000232693"/>
    </source>
</evidence>
<dbReference type="SUPFAM" id="SSF81301">
    <property type="entry name" value="Nucleotidyltransferase"/>
    <property type="match status" value="1"/>
</dbReference>
<protein>
    <recommendedName>
        <fullName evidence="2">Ribosomal silencing factor RsfS</fullName>
    </recommendedName>
</protein>
<evidence type="ECO:0000256" key="2">
    <source>
        <dbReference type="HAMAP-Rule" id="MF_01477"/>
    </source>
</evidence>
<dbReference type="GO" id="GO:0042256">
    <property type="term" value="P:cytosolic ribosome assembly"/>
    <property type="evidence" value="ECO:0007669"/>
    <property type="project" value="UniProtKB-UniRule"/>
</dbReference>
<dbReference type="OrthoDB" id="9793681at2"/>
<accession>A0A2K9AS27</accession>
<dbReference type="InterPro" id="IPR004394">
    <property type="entry name" value="Iojap/RsfS/C7orf30"/>
</dbReference>
<dbReference type="Gene3D" id="3.30.460.10">
    <property type="entry name" value="Beta Polymerase, domain 2"/>
    <property type="match status" value="1"/>
</dbReference>
<keyword evidence="4" id="KW-1185">Reference proteome</keyword>
<comment type="function">
    <text evidence="2">Functions as a ribosomal silencing factor. Interacts with ribosomal protein uL14 (rplN), blocking formation of intersubunit bridge B8. Prevents association of the 30S and 50S ribosomal subunits and the formation of functional ribosomes, thus repressing translation.</text>
</comment>
<dbReference type="Proteomes" id="UP000232693">
    <property type="component" value="Chromosome"/>
</dbReference>